<feature type="compositionally biased region" description="Pro residues" evidence="1">
    <location>
        <begin position="608"/>
        <end position="619"/>
    </location>
</feature>
<dbReference type="AlphaFoldDB" id="A0A506XZ17"/>
<evidence type="ECO:0000256" key="2">
    <source>
        <dbReference type="SAM" id="Phobius"/>
    </source>
</evidence>
<sequence>MTEPDDQQWSRRRLRNEAHGADPSGSDSETDAAESGDLPRATPLSPRGPAEPLSYITQERGSSDGGAFRPRRDDDTQPPTEAIEQVETPGYRARDYSPEGRTGVPSWAPAYTQTRNPFASTADQAAQGQADEHGELDYQTARRDEVVPPAAETGVNEPPPITESIPIFNGERTMTRRELRALREARAAEAAKTGVPAPDIFVTSITGLPQERPSDGDAVAAPASAPEVVDEPAPIDRPATERPAWAPVFTDVPDAVAPTVAEPTQSAAPADSDAAEIAEEETFLAGRDAGADAATEPADDDTAVVAEPDADAETADADDAEPVSESTPTEAEVVDPIEPAAPSDAVIAGPPTPVELVEPPAPARWNPDASGESSVFDQLLSGGDAPATPAAPSIDELLFGAPTPPPATEADQAEAAEAGVVADAANESAAVESFEPEPEPEPEPEAVEPEAAETAEAEAAAPVDAVDLESTDPDTAPVAVIAAPAESSDDVADAADDAESTATEPVGSEPVGSEEPTPEVADADDAEPVADEPTADDVVADEPAADEPAADEPAAGELPADEEAATEEPQLPSLGDLPPPGAAPAEPNGDPNSFLGAAPSVSDRVDMPAPPAWRAPEPPQQDDADEIVVEPAPADAPVEAHPVVVDVTPLPAEPLPPVDATSTATHWSDTDQDAHGDFVASRDVIGGHGVVTTNALVLPSIPQPELAGPLTTTGEIIITGSIDLPRSLSSTGAHPTQLDESALDHELDPGDHQVASTDSQPVRAIRAVSTHTSTRGMMSNPKPRSNRTLTVLIIASASLAVLVAGVLVFSLVTGQF</sequence>
<feature type="compositionally biased region" description="Low complexity" evidence="1">
    <location>
        <begin position="216"/>
        <end position="227"/>
    </location>
</feature>
<comment type="caution">
    <text evidence="3">The sequence shown here is derived from an EMBL/GenBank/DDBJ whole genome shotgun (WGS) entry which is preliminary data.</text>
</comment>
<keyword evidence="4" id="KW-1185">Reference proteome</keyword>
<accession>A0A506XZ17</accession>
<feature type="region of interest" description="Disordered" evidence="1">
    <location>
        <begin position="1"/>
        <end position="111"/>
    </location>
</feature>
<keyword evidence="2" id="KW-0812">Transmembrane</keyword>
<keyword evidence="2" id="KW-0472">Membrane</keyword>
<feature type="region of interest" description="Disordered" evidence="1">
    <location>
        <begin position="258"/>
        <end position="622"/>
    </location>
</feature>
<evidence type="ECO:0000313" key="4">
    <source>
        <dbReference type="Proteomes" id="UP000316252"/>
    </source>
</evidence>
<feature type="compositionally biased region" description="Acidic residues" evidence="1">
    <location>
        <begin position="273"/>
        <end position="282"/>
    </location>
</feature>
<dbReference type="RefSeq" id="WP_141164155.1">
    <property type="nucleotide sequence ID" value="NZ_VHQG01000004.1"/>
</dbReference>
<dbReference type="EMBL" id="VHQG01000004">
    <property type="protein sequence ID" value="TPW74517.1"/>
    <property type="molecule type" value="Genomic_DNA"/>
</dbReference>
<dbReference type="Proteomes" id="UP000316252">
    <property type="component" value="Unassembled WGS sequence"/>
</dbReference>
<feature type="compositionally biased region" description="Acidic residues" evidence="1">
    <location>
        <begin position="487"/>
        <end position="499"/>
    </location>
</feature>
<feature type="region of interest" description="Disordered" evidence="1">
    <location>
        <begin position="149"/>
        <end position="172"/>
    </location>
</feature>
<feature type="region of interest" description="Disordered" evidence="1">
    <location>
        <begin position="117"/>
        <end position="136"/>
    </location>
</feature>
<feature type="compositionally biased region" description="Acidic residues" evidence="1">
    <location>
        <begin position="521"/>
        <end position="550"/>
    </location>
</feature>
<feature type="compositionally biased region" description="Polar residues" evidence="1">
    <location>
        <begin position="117"/>
        <end position="127"/>
    </location>
</feature>
<evidence type="ECO:0000313" key="3">
    <source>
        <dbReference type="EMBL" id="TPW74517.1"/>
    </source>
</evidence>
<reference evidence="3 4" key="1">
    <citation type="submission" date="2019-06" db="EMBL/GenBank/DDBJ databases">
        <authorList>
            <person name="Li F."/>
        </authorList>
    </citation>
    <scope>NUCLEOTIDE SEQUENCE [LARGE SCALE GENOMIC DNA]</scope>
    <source>
        <strain evidence="3 4">10F1D-1</strain>
    </source>
</reference>
<feature type="transmembrane region" description="Helical" evidence="2">
    <location>
        <begin position="789"/>
        <end position="812"/>
    </location>
</feature>
<gene>
    <name evidence="3" type="ORF">FJ657_13010</name>
</gene>
<feature type="region of interest" description="Disordered" evidence="1">
    <location>
        <begin position="207"/>
        <end position="245"/>
    </location>
</feature>
<dbReference type="OrthoDB" id="5125954at2"/>
<protein>
    <submittedName>
        <fullName evidence="3">Uncharacterized protein</fullName>
    </submittedName>
</protein>
<name>A0A506XZ17_9MICO</name>
<evidence type="ECO:0000256" key="1">
    <source>
        <dbReference type="SAM" id="MobiDB-lite"/>
    </source>
</evidence>
<feature type="compositionally biased region" description="Acidic residues" evidence="1">
    <location>
        <begin position="434"/>
        <end position="456"/>
    </location>
</feature>
<organism evidence="3 4">
    <name type="scientific">Schumannella soli</name>
    <dbReference type="NCBI Taxonomy" id="2590779"/>
    <lineage>
        <taxon>Bacteria</taxon>
        <taxon>Bacillati</taxon>
        <taxon>Actinomycetota</taxon>
        <taxon>Actinomycetes</taxon>
        <taxon>Micrococcales</taxon>
        <taxon>Microbacteriaceae</taxon>
        <taxon>Schumannella</taxon>
    </lineage>
</organism>
<feature type="compositionally biased region" description="Acidic residues" evidence="1">
    <location>
        <begin position="297"/>
        <end position="322"/>
    </location>
</feature>
<keyword evidence="2" id="KW-1133">Transmembrane helix</keyword>
<feature type="compositionally biased region" description="Low complexity" evidence="1">
    <location>
        <begin position="408"/>
        <end position="433"/>
    </location>
</feature>
<proteinExistence type="predicted"/>